<dbReference type="GO" id="GO:0061630">
    <property type="term" value="F:ubiquitin protein ligase activity"/>
    <property type="evidence" value="ECO:0007669"/>
    <property type="project" value="UniProtKB-EC"/>
</dbReference>
<dbReference type="GO" id="GO:0016567">
    <property type="term" value="P:protein ubiquitination"/>
    <property type="evidence" value="ECO:0007669"/>
    <property type="project" value="InterPro"/>
</dbReference>
<keyword evidence="7 10" id="KW-0863">Zinc-finger</keyword>
<evidence type="ECO:0000259" key="13">
    <source>
        <dbReference type="PROSITE" id="PS50089"/>
    </source>
</evidence>
<dbReference type="InterPro" id="IPR047555">
    <property type="entry name" value="BRcat_RBR_TRIAD1"/>
</dbReference>
<evidence type="ECO:0000256" key="12">
    <source>
        <dbReference type="SAM" id="MobiDB-lite"/>
    </source>
</evidence>
<dbReference type="InterPro" id="IPR013083">
    <property type="entry name" value="Znf_RING/FYVE/PHD"/>
</dbReference>
<feature type="coiled-coil region" evidence="11">
    <location>
        <begin position="310"/>
        <end position="337"/>
    </location>
</feature>
<keyword evidence="16" id="KW-1185">Reference proteome</keyword>
<evidence type="ECO:0000256" key="8">
    <source>
        <dbReference type="ARBA" id="ARBA00022786"/>
    </source>
</evidence>
<dbReference type="Pfam" id="PF26000">
    <property type="entry name" value="UBA_ARIH2_N"/>
    <property type="match status" value="1"/>
</dbReference>
<keyword evidence="8" id="KW-0833">Ubl conjugation pathway</keyword>
<comment type="catalytic activity">
    <reaction evidence="1">
        <text>[E2 ubiquitin-conjugating enzyme]-S-ubiquitinyl-L-cysteine + [acceptor protein]-L-lysine = [E2 ubiquitin-conjugating enzyme]-L-cysteine + [acceptor protein]-N(6)-ubiquitinyl-L-lysine.</text>
        <dbReference type="EC" id="2.3.2.31"/>
    </reaction>
</comment>
<dbReference type="InterPro" id="IPR002867">
    <property type="entry name" value="IBR_dom"/>
</dbReference>
<evidence type="ECO:0000259" key="14">
    <source>
        <dbReference type="PROSITE" id="PS51873"/>
    </source>
</evidence>
<evidence type="ECO:0000256" key="6">
    <source>
        <dbReference type="ARBA" id="ARBA00022737"/>
    </source>
</evidence>
<dbReference type="AlphaFoldDB" id="A0A5E4PNW9"/>
<evidence type="ECO:0000256" key="11">
    <source>
        <dbReference type="SAM" id="Coils"/>
    </source>
</evidence>
<dbReference type="EMBL" id="FZQP02000127">
    <property type="protein sequence ID" value="VVC87523.1"/>
    <property type="molecule type" value="Genomic_DNA"/>
</dbReference>
<evidence type="ECO:0000256" key="7">
    <source>
        <dbReference type="ARBA" id="ARBA00022771"/>
    </source>
</evidence>
<dbReference type="SMART" id="SM00647">
    <property type="entry name" value="IBR"/>
    <property type="match status" value="1"/>
</dbReference>
<evidence type="ECO:0000313" key="15">
    <source>
        <dbReference type="EMBL" id="VVC87523.1"/>
    </source>
</evidence>
<evidence type="ECO:0000256" key="3">
    <source>
        <dbReference type="ARBA" id="ARBA00012251"/>
    </source>
</evidence>
<dbReference type="InterPro" id="IPR031127">
    <property type="entry name" value="E3_UB_ligase_RBR"/>
</dbReference>
<evidence type="ECO:0000256" key="10">
    <source>
        <dbReference type="PROSITE-ProRule" id="PRU00175"/>
    </source>
</evidence>
<dbReference type="CDD" id="cd20344">
    <property type="entry name" value="BRcat_RBR_TRIAD1"/>
    <property type="match status" value="1"/>
</dbReference>
<dbReference type="GO" id="GO:0008270">
    <property type="term" value="F:zinc ion binding"/>
    <property type="evidence" value="ECO:0007669"/>
    <property type="project" value="UniProtKB-KW"/>
</dbReference>
<dbReference type="PANTHER" id="PTHR11685">
    <property type="entry name" value="RBR FAMILY RING FINGER AND IBR DOMAIN-CONTAINING"/>
    <property type="match status" value="1"/>
</dbReference>
<dbReference type="Pfam" id="PF01485">
    <property type="entry name" value="IBR"/>
    <property type="match status" value="1"/>
</dbReference>
<keyword evidence="9" id="KW-0862">Zinc</keyword>
<dbReference type="SUPFAM" id="SSF57850">
    <property type="entry name" value="RING/U-box"/>
    <property type="match status" value="2"/>
</dbReference>
<feature type="domain" description="RING-type" evidence="13">
    <location>
        <begin position="121"/>
        <end position="165"/>
    </location>
</feature>
<keyword evidence="11" id="KW-0175">Coiled coil</keyword>
<gene>
    <name evidence="15" type="ORF">LSINAPIS_LOCUS1109</name>
</gene>
<evidence type="ECO:0000313" key="16">
    <source>
        <dbReference type="Proteomes" id="UP000324832"/>
    </source>
</evidence>
<keyword evidence="5" id="KW-0479">Metal-binding</keyword>
<feature type="region of interest" description="Disordered" evidence="12">
    <location>
        <begin position="1"/>
        <end position="22"/>
    </location>
</feature>
<dbReference type="InterPro" id="IPR001841">
    <property type="entry name" value="Znf_RING"/>
</dbReference>
<reference evidence="15 16" key="1">
    <citation type="submission" date="2017-07" db="EMBL/GenBank/DDBJ databases">
        <authorList>
            <person name="Talla V."/>
            <person name="Backstrom N."/>
        </authorList>
    </citation>
    <scope>NUCLEOTIDE SEQUENCE [LARGE SCALE GENOMIC DNA]</scope>
</reference>
<evidence type="ECO:0000256" key="5">
    <source>
        <dbReference type="ARBA" id="ARBA00022723"/>
    </source>
</evidence>
<dbReference type="Gene3D" id="3.30.40.10">
    <property type="entry name" value="Zinc/RING finger domain, C3HC4 (zinc finger)"/>
    <property type="match status" value="1"/>
</dbReference>
<protein>
    <recommendedName>
        <fullName evidence="3">RBR-type E3 ubiquitin transferase</fullName>
        <ecNumber evidence="3">2.3.2.31</ecNumber>
    </recommendedName>
</protein>
<evidence type="ECO:0000256" key="1">
    <source>
        <dbReference type="ARBA" id="ARBA00001798"/>
    </source>
</evidence>
<dbReference type="InterPro" id="IPR044066">
    <property type="entry name" value="TRIAD_supradom"/>
</dbReference>
<evidence type="ECO:0000256" key="9">
    <source>
        <dbReference type="ARBA" id="ARBA00022833"/>
    </source>
</evidence>
<sequence>MSVDSDMEYSDNDGDEYGDYYGEQDDCEMETVDQSKTDPEYFLFSCLRVEEVEKLLNESIELLSNSLQITPSLAKVILHAYDWNAQEIIDKYKENPNEVLIHSRVKPRVPSLSANISCSTCAVCATANSTQKYSALTCGHYFCNECWAMHFEVQIMQGVSNTIQCMAQECEVIAPEDFVLSHVAKPTLRDRYQQFMFKDHLKSHPQLRFCPGPNCQWIFRAWVREGARRVECQGCELLTCFSCGAPHHAPTDCITIRLWLTKCADDSETANYISAHTKAREALKKYLHYYERWENHARSLKLEEQTLASLKSRINQKAQLEAEIENLSWKVERAETTDRGDLENQMDIAEKRRTILLKDFLDINTNCASSSKM</sequence>
<name>A0A5E4PNW9_9NEOP</name>
<accession>A0A5E4PNW9</accession>
<dbReference type="Proteomes" id="UP000324832">
    <property type="component" value="Unassembled WGS sequence"/>
</dbReference>
<dbReference type="CDD" id="cd16773">
    <property type="entry name" value="RING-HC_RBR_TRIAD1"/>
    <property type="match status" value="1"/>
</dbReference>
<dbReference type="PROSITE" id="PS51873">
    <property type="entry name" value="TRIAD"/>
    <property type="match status" value="1"/>
</dbReference>
<dbReference type="EC" id="2.3.2.31" evidence="3"/>
<keyword evidence="4" id="KW-0808">Transferase</keyword>
<comment type="similarity">
    <text evidence="2">Belongs to the RBR family. Ariadne subfamily.</text>
</comment>
<proteinExistence type="inferred from homology"/>
<organism evidence="15 16">
    <name type="scientific">Leptidea sinapis</name>
    <dbReference type="NCBI Taxonomy" id="189913"/>
    <lineage>
        <taxon>Eukaryota</taxon>
        <taxon>Metazoa</taxon>
        <taxon>Ecdysozoa</taxon>
        <taxon>Arthropoda</taxon>
        <taxon>Hexapoda</taxon>
        <taxon>Insecta</taxon>
        <taxon>Pterygota</taxon>
        <taxon>Neoptera</taxon>
        <taxon>Endopterygota</taxon>
        <taxon>Lepidoptera</taxon>
        <taxon>Glossata</taxon>
        <taxon>Ditrysia</taxon>
        <taxon>Papilionoidea</taxon>
        <taxon>Pieridae</taxon>
        <taxon>Dismorphiinae</taxon>
        <taxon>Leptidea</taxon>
    </lineage>
</organism>
<dbReference type="FunFam" id="3.30.40.10:FF:000019">
    <property type="entry name" value="RBR-type E3 ubiquitin transferase"/>
    <property type="match status" value="1"/>
</dbReference>
<evidence type="ECO:0000256" key="2">
    <source>
        <dbReference type="ARBA" id="ARBA00005884"/>
    </source>
</evidence>
<evidence type="ECO:0000256" key="4">
    <source>
        <dbReference type="ARBA" id="ARBA00022679"/>
    </source>
</evidence>
<feature type="domain" description="RING-type" evidence="14">
    <location>
        <begin position="117"/>
        <end position="278"/>
    </location>
</feature>
<dbReference type="PROSITE" id="PS50089">
    <property type="entry name" value="ZF_RING_2"/>
    <property type="match status" value="1"/>
</dbReference>
<keyword evidence="6" id="KW-0677">Repeat</keyword>